<dbReference type="PANTHER" id="PTHR43135:SF3">
    <property type="entry name" value="ALPHA-D-RIBOSE 1-METHYLPHOSPHONATE 5-TRIPHOSPHATE DIPHOSPHATASE"/>
    <property type="match status" value="1"/>
</dbReference>
<evidence type="ECO:0000259" key="1">
    <source>
        <dbReference type="Pfam" id="PF01979"/>
    </source>
</evidence>
<dbReference type="GO" id="GO:0016810">
    <property type="term" value="F:hydrolase activity, acting on carbon-nitrogen (but not peptide) bonds"/>
    <property type="evidence" value="ECO:0007669"/>
    <property type="project" value="InterPro"/>
</dbReference>
<dbReference type="InterPro" id="IPR032466">
    <property type="entry name" value="Metal_Hydrolase"/>
</dbReference>
<gene>
    <name evidence="2" type="ORF">ETSY2_10230</name>
</gene>
<proteinExistence type="predicted"/>
<dbReference type="SUPFAM" id="SSF51556">
    <property type="entry name" value="Metallo-dependent hydrolases"/>
    <property type="match status" value="1"/>
</dbReference>
<dbReference type="Proteomes" id="UP000019140">
    <property type="component" value="Unassembled WGS sequence"/>
</dbReference>
<evidence type="ECO:0000313" key="3">
    <source>
        <dbReference type="Proteomes" id="UP000019140"/>
    </source>
</evidence>
<name>W4MBM4_9BACT</name>
<protein>
    <recommendedName>
        <fullName evidence="1">Amidohydrolase-related domain-containing protein</fullName>
    </recommendedName>
</protein>
<dbReference type="InterPro" id="IPR006680">
    <property type="entry name" value="Amidohydro-rel"/>
</dbReference>
<dbReference type="InterPro" id="IPR051781">
    <property type="entry name" value="Metallo-dep_Hydrolase"/>
</dbReference>
<dbReference type="SUPFAM" id="SSF51338">
    <property type="entry name" value="Composite domain of metallo-dependent hydrolases"/>
    <property type="match status" value="1"/>
</dbReference>
<evidence type="ECO:0000313" key="2">
    <source>
        <dbReference type="EMBL" id="ETX07600.1"/>
    </source>
</evidence>
<dbReference type="AlphaFoldDB" id="W4MBM4"/>
<comment type="caution">
    <text evidence="2">The sequence shown here is derived from an EMBL/GenBank/DDBJ whole genome shotgun (WGS) entry which is preliminary data.</text>
</comment>
<keyword evidence="3" id="KW-1185">Reference proteome</keyword>
<dbReference type="Gene3D" id="3.20.20.140">
    <property type="entry name" value="Metal-dependent hydrolases"/>
    <property type="match status" value="1"/>
</dbReference>
<dbReference type="Gene3D" id="2.30.40.10">
    <property type="entry name" value="Urease, subunit C, domain 1"/>
    <property type="match status" value="1"/>
</dbReference>
<feature type="domain" description="Amidohydrolase-related" evidence="1">
    <location>
        <begin position="54"/>
        <end position="394"/>
    </location>
</feature>
<accession>W4MBM4</accession>
<dbReference type="InterPro" id="IPR011059">
    <property type="entry name" value="Metal-dep_hydrolase_composite"/>
</dbReference>
<reference evidence="2 3" key="1">
    <citation type="journal article" date="2014" name="Nature">
        <title>An environmental bacterial taxon with a large and distinct metabolic repertoire.</title>
        <authorList>
            <person name="Wilson M.C."/>
            <person name="Mori T."/>
            <person name="Ruckert C."/>
            <person name="Uria A.R."/>
            <person name="Helf M.J."/>
            <person name="Takada K."/>
            <person name="Gernert C."/>
            <person name="Steffens U.A."/>
            <person name="Heycke N."/>
            <person name="Schmitt S."/>
            <person name="Rinke C."/>
            <person name="Helfrich E.J."/>
            <person name="Brachmann A.O."/>
            <person name="Gurgui C."/>
            <person name="Wakimoto T."/>
            <person name="Kracht M."/>
            <person name="Crusemann M."/>
            <person name="Hentschel U."/>
            <person name="Abe I."/>
            <person name="Matsunaga S."/>
            <person name="Kalinowski J."/>
            <person name="Takeyama H."/>
            <person name="Piel J."/>
        </authorList>
    </citation>
    <scope>NUCLEOTIDE SEQUENCE [LARGE SCALE GENOMIC DNA]</scope>
    <source>
        <strain evidence="3">TSY2</strain>
    </source>
</reference>
<organism evidence="2 3">
    <name type="scientific">Candidatus Entotheonella gemina</name>
    <dbReference type="NCBI Taxonomy" id="1429439"/>
    <lineage>
        <taxon>Bacteria</taxon>
        <taxon>Pseudomonadati</taxon>
        <taxon>Nitrospinota/Tectimicrobiota group</taxon>
        <taxon>Candidatus Tectimicrobiota</taxon>
        <taxon>Candidatus Entotheonellia</taxon>
        <taxon>Candidatus Entotheonellales</taxon>
        <taxon>Candidatus Entotheonellaceae</taxon>
        <taxon>Candidatus Entotheonella</taxon>
    </lineage>
</organism>
<dbReference type="Pfam" id="PF01979">
    <property type="entry name" value="Amidohydro_1"/>
    <property type="match status" value="1"/>
</dbReference>
<dbReference type="HOGENOM" id="CLU_023620_2_2_7"/>
<sequence>MHVVLTHANVIDCVNPEPMPDASVTVQDGRIVEVRSGVAPANADAQVIDLQGAYLLPGLWDVHIHPEYLAATGANVVEQTVQFGRRLIECLDSGITGLRCAGSAHFMDVAWRDAFNSGQVIGPRLFASGYFLTTTGGHFLTSGHARECDGPYGFVQAIREQMKHDVDHIKLNLSGGIMGPSWDRHWHSFLLDEELRAAFAICRQREFKVMAHATHPGAVKAAIELGAHTVEHGYIMDDACIELFLKHGTWYVPTLAISHLTPDQAGDEWEQRYVRERNLSHDLCCRADAAADEHRKWFQRALGAGVKMALGSDIRPLKDAALLEMGLWVKDGATPWQTLVAATKHAAEVCGVGEELGTVEAGKLADLMVVADNPLANIQHLRQVLMVFKEGHLVVDKRV</sequence>
<dbReference type="EMBL" id="AZHX01000417">
    <property type="protein sequence ID" value="ETX07600.1"/>
    <property type="molecule type" value="Genomic_DNA"/>
</dbReference>
<dbReference type="PANTHER" id="PTHR43135">
    <property type="entry name" value="ALPHA-D-RIBOSE 1-METHYLPHOSPHONATE 5-TRIPHOSPHATE DIPHOSPHATASE"/>
    <property type="match status" value="1"/>
</dbReference>